<keyword evidence="5" id="KW-0539">Nucleus</keyword>
<dbReference type="Proteomes" id="UP000694846">
    <property type="component" value="Unplaced"/>
</dbReference>
<keyword evidence="4" id="KW-0862">Zinc</keyword>
<dbReference type="InterPro" id="IPR012337">
    <property type="entry name" value="RNaseH-like_sf"/>
</dbReference>
<dbReference type="PANTHER" id="PTHR46481">
    <property type="entry name" value="ZINC FINGER BED DOMAIN-CONTAINING PROTEIN 4"/>
    <property type="match status" value="1"/>
</dbReference>
<evidence type="ECO:0000256" key="2">
    <source>
        <dbReference type="ARBA" id="ARBA00022723"/>
    </source>
</evidence>
<protein>
    <submittedName>
        <fullName evidence="8">Zinc finger BED domain-containing protein 4-like</fullName>
    </submittedName>
</protein>
<dbReference type="SUPFAM" id="SSF53098">
    <property type="entry name" value="Ribonuclease H-like"/>
    <property type="match status" value="1"/>
</dbReference>
<proteinExistence type="predicted"/>
<dbReference type="PANTHER" id="PTHR46481:SF10">
    <property type="entry name" value="ZINC FINGER BED DOMAIN-CONTAINING PROTEIN 39"/>
    <property type="match status" value="1"/>
</dbReference>
<comment type="subcellular location">
    <subcellularLocation>
        <location evidence="1">Nucleus</location>
    </subcellularLocation>
</comment>
<dbReference type="InterPro" id="IPR052035">
    <property type="entry name" value="ZnF_BED_domain_contain"/>
</dbReference>
<feature type="non-terminal residue" evidence="8">
    <location>
        <position position="1"/>
    </location>
</feature>
<dbReference type="GO" id="GO:0008270">
    <property type="term" value="F:zinc ion binding"/>
    <property type="evidence" value="ECO:0007669"/>
    <property type="project" value="UniProtKB-KW"/>
</dbReference>
<keyword evidence="7" id="KW-1185">Reference proteome</keyword>
<evidence type="ECO:0000256" key="5">
    <source>
        <dbReference type="ARBA" id="ARBA00023242"/>
    </source>
</evidence>
<gene>
    <name evidence="8" type="primary">LOC112687083</name>
</gene>
<dbReference type="GeneID" id="112687083"/>
<organism evidence="7 8">
    <name type="scientific">Sipha flava</name>
    <name type="common">yellow sugarcane aphid</name>
    <dbReference type="NCBI Taxonomy" id="143950"/>
    <lineage>
        <taxon>Eukaryota</taxon>
        <taxon>Metazoa</taxon>
        <taxon>Ecdysozoa</taxon>
        <taxon>Arthropoda</taxon>
        <taxon>Hexapoda</taxon>
        <taxon>Insecta</taxon>
        <taxon>Pterygota</taxon>
        <taxon>Neoptera</taxon>
        <taxon>Paraneoptera</taxon>
        <taxon>Hemiptera</taxon>
        <taxon>Sternorrhyncha</taxon>
        <taxon>Aphidomorpha</taxon>
        <taxon>Aphidoidea</taxon>
        <taxon>Aphididae</taxon>
        <taxon>Sipha</taxon>
    </lineage>
</organism>
<accession>A0A8B8FY04</accession>
<evidence type="ECO:0000256" key="6">
    <source>
        <dbReference type="SAM" id="MobiDB-lite"/>
    </source>
</evidence>
<dbReference type="RefSeq" id="XP_025415408.1">
    <property type="nucleotide sequence ID" value="XM_025559623.1"/>
</dbReference>
<sequence>HLKRKHLAHLNPLIETEQQLDSDVLSAGPSTSSNLQLEHSGSNTSSQQPCTSPIPKRSRQLKLFGSIRGNELSEVEKGSIDKSLIKMISVDYQPLSLVDNIEFLEYSKKLQPLYKPPSGKTLTMKLLPDEYNKIATILKSMLRSVNNVSITTDLWTSDSNRAYLTVTAILIEWGILDKIVTIISDNGPNIKNAINEHLHKYHHPCVAHTLNLIVNDAITSNEELFNVLKKSRALVGHSDSASTKLKEIQNRMNVPELKFKQDVSTRWNSSFIMLERLIQIKPPLSAAITFLPHAPNFLTALEWELISDCLP</sequence>
<dbReference type="SUPFAM" id="SSF140996">
    <property type="entry name" value="Hermes dimerisation domain"/>
    <property type="match status" value="1"/>
</dbReference>
<feature type="non-terminal residue" evidence="8">
    <location>
        <position position="311"/>
    </location>
</feature>
<feature type="compositionally biased region" description="Polar residues" evidence="6">
    <location>
        <begin position="28"/>
        <end position="51"/>
    </location>
</feature>
<keyword evidence="3" id="KW-0863">Zinc-finger</keyword>
<evidence type="ECO:0000256" key="1">
    <source>
        <dbReference type="ARBA" id="ARBA00004123"/>
    </source>
</evidence>
<name>A0A8B8FY04_9HEMI</name>
<dbReference type="OrthoDB" id="1607513at2759"/>
<evidence type="ECO:0000256" key="4">
    <source>
        <dbReference type="ARBA" id="ARBA00022833"/>
    </source>
</evidence>
<dbReference type="AlphaFoldDB" id="A0A8B8FY04"/>
<dbReference type="GO" id="GO:0005634">
    <property type="term" value="C:nucleus"/>
    <property type="evidence" value="ECO:0007669"/>
    <property type="project" value="UniProtKB-SubCell"/>
</dbReference>
<evidence type="ECO:0000256" key="3">
    <source>
        <dbReference type="ARBA" id="ARBA00022771"/>
    </source>
</evidence>
<feature type="region of interest" description="Disordered" evidence="6">
    <location>
        <begin position="21"/>
        <end position="55"/>
    </location>
</feature>
<reference evidence="8" key="1">
    <citation type="submission" date="2025-08" db="UniProtKB">
        <authorList>
            <consortium name="RefSeq"/>
        </authorList>
    </citation>
    <scope>IDENTIFICATION</scope>
    <source>
        <tissue evidence="8">Whole body</tissue>
    </source>
</reference>
<evidence type="ECO:0000313" key="8">
    <source>
        <dbReference type="RefSeq" id="XP_025415408.1"/>
    </source>
</evidence>
<evidence type="ECO:0000313" key="7">
    <source>
        <dbReference type="Proteomes" id="UP000694846"/>
    </source>
</evidence>
<keyword evidence="2" id="KW-0479">Metal-binding</keyword>